<dbReference type="Pfam" id="PF02743">
    <property type="entry name" value="dCache_1"/>
    <property type="match status" value="1"/>
</dbReference>
<dbReference type="AlphaFoldDB" id="A0A369BBB0"/>
<evidence type="ECO:0000259" key="7">
    <source>
        <dbReference type="SMART" id="SM00387"/>
    </source>
</evidence>
<keyword evidence="4 6" id="KW-1133">Transmembrane helix</keyword>
<dbReference type="Proteomes" id="UP000253034">
    <property type="component" value="Unassembled WGS sequence"/>
</dbReference>
<evidence type="ECO:0000256" key="5">
    <source>
        <dbReference type="ARBA" id="ARBA00023136"/>
    </source>
</evidence>
<dbReference type="Pfam" id="PF02518">
    <property type="entry name" value="HATPase_c"/>
    <property type="match status" value="1"/>
</dbReference>
<comment type="subcellular location">
    <subcellularLocation>
        <location evidence="1">Cell membrane</location>
        <topology evidence="1">Multi-pass membrane protein</topology>
    </subcellularLocation>
</comment>
<protein>
    <submittedName>
        <fullName evidence="8">Two-component system sensor histidine kinase YesM</fullName>
    </submittedName>
</protein>
<keyword evidence="2" id="KW-1003">Cell membrane</keyword>
<evidence type="ECO:0000256" key="6">
    <source>
        <dbReference type="SAM" id="Phobius"/>
    </source>
</evidence>
<dbReference type="InterPro" id="IPR036890">
    <property type="entry name" value="HATPase_C_sf"/>
</dbReference>
<dbReference type="GO" id="GO:0000155">
    <property type="term" value="F:phosphorelay sensor kinase activity"/>
    <property type="evidence" value="ECO:0007669"/>
    <property type="project" value="InterPro"/>
</dbReference>
<dbReference type="InterPro" id="IPR010559">
    <property type="entry name" value="Sig_transdc_His_kin_internal"/>
</dbReference>
<dbReference type="CDD" id="cd18773">
    <property type="entry name" value="PDC1_HK_sensor"/>
    <property type="match status" value="1"/>
</dbReference>
<evidence type="ECO:0000256" key="2">
    <source>
        <dbReference type="ARBA" id="ARBA00022475"/>
    </source>
</evidence>
<evidence type="ECO:0000313" key="9">
    <source>
        <dbReference type="Proteomes" id="UP000253034"/>
    </source>
</evidence>
<dbReference type="PANTHER" id="PTHR34220:SF7">
    <property type="entry name" value="SENSOR HISTIDINE KINASE YPDA"/>
    <property type="match status" value="1"/>
</dbReference>
<dbReference type="EMBL" id="QPJT01000006">
    <property type="protein sequence ID" value="RCX17888.1"/>
    <property type="molecule type" value="Genomic_DNA"/>
</dbReference>
<keyword evidence="9" id="KW-1185">Reference proteome</keyword>
<keyword evidence="3 6" id="KW-0812">Transmembrane</keyword>
<dbReference type="InterPro" id="IPR033479">
    <property type="entry name" value="dCache_1"/>
</dbReference>
<dbReference type="Gene3D" id="6.10.340.10">
    <property type="match status" value="1"/>
</dbReference>
<dbReference type="GO" id="GO:0005886">
    <property type="term" value="C:plasma membrane"/>
    <property type="evidence" value="ECO:0007669"/>
    <property type="project" value="UniProtKB-SubCell"/>
</dbReference>
<dbReference type="InterPro" id="IPR050640">
    <property type="entry name" value="Bact_2-comp_sensor_kinase"/>
</dbReference>
<keyword evidence="8" id="KW-0418">Kinase</keyword>
<dbReference type="InterPro" id="IPR003594">
    <property type="entry name" value="HATPase_dom"/>
</dbReference>
<evidence type="ECO:0000256" key="3">
    <source>
        <dbReference type="ARBA" id="ARBA00022692"/>
    </source>
</evidence>
<gene>
    <name evidence="8" type="ORF">DFR58_10656</name>
</gene>
<keyword evidence="5 6" id="KW-0472">Membrane</keyword>
<proteinExistence type="predicted"/>
<dbReference type="Gene3D" id="3.30.565.10">
    <property type="entry name" value="Histidine kinase-like ATPase, C-terminal domain"/>
    <property type="match status" value="1"/>
</dbReference>
<feature type="transmembrane region" description="Helical" evidence="6">
    <location>
        <begin position="312"/>
        <end position="335"/>
    </location>
</feature>
<accession>A0A369BBB0</accession>
<reference evidence="8 9" key="1">
    <citation type="submission" date="2018-07" db="EMBL/GenBank/DDBJ databases">
        <title>Genomic Encyclopedia of Type Strains, Phase IV (KMG-IV): sequencing the most valuable type-strain genomes for metagenomic binning, comparative biology and taxonomic classification.</title>
        <authorList>
            <person name="Goeker M."/>
        </authorList>
    </citation>
    <scope>NUCLEOTIDE SEQUENCE [LARGE SCALE GENOMIC DNA]</scope>
    <source>
        <strain evidence="8 9">DSM 27016</strain>
    </source>
</reference>
<evidence type="ECO:0000256" key="4">
    <source>
        <dbReference type="ARBA" id="ARBA00022989"/>
    </source>
</evidence>
<dbReference type="Gene3D" id="3.30.450.20">
    <property type="entry name" value="PAS domain"/>
    <property type="match status" value="1"/>
</dbReference>
<comment type="caution">
    <text evidence="8">The sequence shown here is derived from an EMBL/GenBank/DDBJ whole genome shotgun (WGS) entry which is preliminary data.</text>
</comment>
<dbReference type="SMART" id="SM00387">
    <property type="entry name" value="HATPase_c"/>
    <property type="match status" value="1"/>
</dbReference>
<keyword evidence="8" id="KW-0808">Transferase</keyword>
<dbReference type="Pfam" id="PF06580">
    <property type="entry name" value="His_kinase"/>
    <property type="match status" value="1"/>
</dbReference>
<feature type="transmembrane region" description="Helical" evidence="6">
    <location>
        <begin position="15"/>
        <end position="35"/>
    </location>
</feature>
<evidence type="ECO:0000313" key="8">
    <source>
        <dbReference type="EMBL" id="RCX17888.1"/>
    </source>
</evidence>
<feature type="domain" description="Histidine kinase/HSP90-like ATPase" evidence="7">
    <location>
        <begin position="489"/>
        <end position="609"/>
    </location>
</feature>
<organism evidence="8 9">
    <name type="scientific">Anaerobacterium chartisolvens</name>
    <dbReference type="NCBI Taxonomy" id="1297424"/>
    <lineage>
        <taxon>Bacteria</taxon>
        <taxon>Bacillati</taxon>
        <taxon>Bacillota</taxon>
        <taxon>Clostridia</taxon>
        <taxon>Eubacteriales</taxon>
        <taxon>Oscillospiraceae</taxon>
        <taxon>Anaerobacterium</taxon>
    </lineage>
</organism>
<evidence type="ECO:0000256" key="1">
    <source>
        <dbReference type="ARBA" id="ARBA00004651"/>
    </source>
</evidence>
<sequence length="609" mass="69743">MRSINSYFLNIKAKFLIIFIAISVIPIIIVTITSYNSYTELISQHVSLVSSNTLKNSVERVSYVLQDINRITVSFQQYSADTYNSTTDSTIAEELKKLNDNINSWSQYDLYMSRKKMRFLCENLMYGYSYINGIYIFTLNGNYISYSSSGTDLKLGYTPFNDEWYKKTLENNGQLYVSDVEPKSFILNSKNSIFFSRAIFDTSTREFLGVLMLDCSLDIFNGLDRDIIPNITDIYLVNESGKILFDNEKNNIGQYLSSDILNKTSSGAEGSFEMEKGSVLTVYKSFPNNNWKVVASVSINELNKQFGITKKLIIYISGTCTVIFIILSVILSTFLTKPITELSDIMRKNKLHKLVIAKKKHLERIDEIGTLYNEYNNMINEINTYIKESYQNKLIALDSQMKALEAQINSHFLYNTLESIHSIAEIEEVNSIAIMSKALGDMFRYSIKTTSELVTVEEELLHVNNYLSIQKIRYEDKISFVQNIQVDLSCNKVLKLILQPIIENAIYHGLESKKSKGILTIKGYGTERELCFEIMDDGIGMSVEQVNEIKELLSEKPKFTELGQRNKRSIGIKNVHSRIQLYYGMEYGLSFESEQNSGTKVKVRVPRVI</sequence>
<name>A0A369BBB0_9FIRM</name>
<dbReference type="SUPFAM" id="SSF55874">
    <property type="entry name" value="ATPase domain of HSP90 chaperone/DNA topoisomerase II/histidine kinase"/>
    <property type="match status" value="1"/>
</dbReference>
<dbReference type="PANTHER" id="PTHR34220">
    <property type="entry name" value="SENSOR HISTIDINE KINASE YPDA"/>
    <property type="match status" value="1"/>
</dbReference>